<keyword evidence="2" id="KW-0238">DNA-binding</keyword>
<dbReference type="EMBL" id="JAEDAL010000001">
    <property type="protein sequence ID" value="MBH9551919.1"/>
    <property type="molecule type" value="Genomic_DNA"/>
</dbReference>
<dbReference type="InterPro" id="IPR011991">
    <property type="entry name" value="ArsR-like_HTH"/>
</dbReference>
<gene>
    <name evidence="5" type="ORF">I7X43_03560</name>
</gene>
<dbReference type="InterPro" id="IPR036390">
    <property type="entry name" value="WH_DNA-bd_sf"/>
</dbReference>
<feature type="domain" description="HTH arsR-type" evidence="4">
    <location>
        <begin position="1"/>
        <end position="95"/>
    </location>
</feature>
<dbReference type="SUPFAM" id="SSF46785">
    <property type="entry name" value="Winged helix' DNA-binding domain"/>
    <property type="match status" value="1"/>
</dbReference>
<keyword evidence="6" id="KW-1185">Reference proteome</keyword>
<dbReference type="InterPro" id="IPR036388">
    <property type="entry name" value="WH-like_DNA-bd_sf"/>
</dbReference>
<protein>
    <submittedName>
        <fullName evidence="5">Helix-turn-helix transcriptional regulator</fullName>
    </submittedName>
</protein>
<dbReference type="GO" id="GO:0003677">
    <property type="term" value="F:DNA binding"/>
    <property type="evidence" value="ECO:0007669"/>
    <property type="project" value="UniProtKB-KW"/>
</dbReference>
<dbReference type="PANTHER" id="PTHR43132:SF2">
    <property type="entry name" value="ARSENICAL RESISTANCE OPERON REPRESSOR ARSR-RELATED"/>
    <property type="match status" value="1"/>
</dbReference>
<name>A0A931ITM5_9BURK</name>
<dbReference type="RefSeq" id="WP_198099508.1">
    <property type="nucleotide sequence ID" value="NZ_JAEDAL010000001.1"/>
</dbReference>
<dbReference type="Gene3D" id="1.10.10.10">
    <property type="entry name" value="Winged helix-like DNA-binding domain superfamily/Winged helix DNA-binding domain"/>
    <property type="match status" value="1"/>
</dbReference>
<organism evidence="5 6">
    <name type="scientific">Inhella gelatinilytica</name>
    <dbReference type="NCBI Taxonomy" id="2795030"/>
    <lineage>
        <taxon>Bacteria</taxon>
        <taxon>Pseudomonadati</taxon>
        <taxon>Pseudomonadota</taxon>
        <taxon>Betaproteobacteria</taxon>
        <taxon>Burkholderiales</taxon>
        <taxon>Sphaerotilaceae</taxon>
        <taxon>Inhella</taxon>
    </lineage>
</organism>
<dbReference type="AlphaFoldDB" id="A0A931ITM5"/>
<dbReference type="NCBIfam" id="NF033788">
    <property type="entry name" value="HTH_metalloreg"/>
    <property type="match status" value="1"/>
</dbReference>
<evidence type="ECO:0000256" key="2">
    <source>
        <dbReference type="ARBA" id="ARBA00023125"/>
    </source>
</evidence>
<evidence type="ECO:0000313" key="5">
    <source>
        <dbReference type="EMBL" id="MBH9551919.1"/>
    </source>
</evidence>
<dbReference type="InterPro" id="IPR051011">
    <property type="entry name" value="Metal_resp_trans_reg"/>
</dbReference>
<dbReference type="Pfam" id="PF12840">
    <property type="entry name" value="HTH_20"/>
    <property type="match status" value="1"/>
</dbReference>
<dbReference type="Proteomes" id="UP000620139">
    <property type="component" value="Unassembled WGS sequence"/>
</dbReference>
<evidence type="ECO:0000256" key="1">
    <source>
        <dbReference type="ARBA" id="ARBA00023015"/>
    </source>
</evidence>
<keyword evidence="1" id="KW-0805">Transcription regulation</keyword>
<dbReference type="SMART" id="SM00418">
    <property type="entry name" value="HTH_ARSR"/>
    <property type="match status" value="1"/>
</dbReference>
<comment type="caution">
    <text evidence="5">The sequence shown here is derived from an EMBL/GenBank/DDBJ whole genome shotgun (WGS) entry which is preliminary data.</text>
</comment>
<evidence type="ECO:0000313" key="6">
    <source>
        <dbReference type="Proteomes" id="UP000620139"/>
    </source>
</evidence>
<keyword evidence="3" id="KW-0804">Transcription</keyword>
<dbReference type="PRINTS" id="PR00778">
    <property type="entry name" value="HTHARSR"/>
</dbReference>
<dbReference type="PROSITE" id="PS50987">
    <property type="entry name" value="HTH_ARSR_2"/>
    <property type="match status" value="1"/>
</dbReference>
<dbReference type="GO" id="GO:0003700">
    <property type="term" value="F:DNA-binding transcription factor activity"/>
    <property type="evidence" value="ECO:0007669"/>
    <property type="project" value="InterPro"/>
</dbReference>
<sequence length="109" mass="11583">MNDETVIQALAALAHPVRLAVFRALVVAGPQGLRPGEMQEALGIPAATLSFHLKELSHAGLVGVEREGRHLTYRAQFERMSALVGYLTANCCQGRAVCETPAAGVCCPQ</sequence>
<evidence type="ECO:0000256" key="3">
    <source>
        <dbReference type="ARBA" id="ARBA00023163"/>
    </source>
</evidence>
<evidence type="ECO:0000259" key="4">
    <source>
        <dbReference type="PROSITE" id="PS50987"/>
    </source>
</evidence>
<accession>A0A931ITM5</accession>
<dbReference type="CDD" id="cd00090">
    <property type="entry name" value="HTH_ARSR"/>
    <property type="match status" value="1"/>
</dbReference>
<reference evidence="5" key="1">
    <citation type="submission" date="2020-12" db="EMBL/GenBank/DDBJ databases">
        <title>The genome sequence of Inhella sp. 4Y17.</title>
        <authorList>
            <person name="Liu Y."/>
        </authorList>
    </citation>
    <scope>NUCLEOTIDE SEQUENCE</scope>
    <source>
        <strain evidence="5">4Y10</strain>
    </source>
</reference>
<dbReference type="PANTHER" id="PTHR43132">
    <property type="entry name" value="ARSENICAL RESISTANCE OPERON REPRESSOR ARSR-RELATED"/>
    <property type="match status" value="1"/>
</dbReference>
<dbReference type="InterPro" id="IPR001845">
    <property type="entry name" value="HTH_ArsR_DNA-bd_dom"/>
</dbReference>
<proteinExistence type="predicted"/>